<gene>
    <name evidence="2" type="ORF">J1N35_035764</name>
</gene>
<evidence type="ECO:0000313" key="3">
    <source>
        <dbReference type="Proteomes" id="UP000828251"/>
    </source>
</evidence>
<comment type="caution">
    <text evidence="2">The sequence shown here is derived from an EMBL/GenBank/DDBJ whole genome shotgun (WGS) entry which is preliminary data.</text>
</comment>
<feature type="non-terminal residue" evidence="2">
    <location>
        <position position="78"/>
    </location>
</feature>
<proteinExistence type="predicted"/>
<dbReference type="Proteomes" id="UP000828251">
    <property type="component" value="Unassembled WGS sequence"/>
</dbReference>
<reference evidence="2 3" key="1">
    <citation type="journal article" date="2021" name="Plant Biotechnol. J.">
        <title>Multi-omics assisted identification of the key and species-specific regulatory components of drought-tolerant mechanisms in Gossypium stocksii.</title>
        <authorList>
            <person name="Yu D."/>
            <person name="Ke L."/>
            <person name="Zhang D."/>
            <person name="Wu Y."/>
            <person name="Sun Y."/>
            <person name="Mei J."/>
            <person name="Sun J."/>
            <person name="Sun Y."/>
        </authorList>
    </citation>
    <scope>NUCLEOTIDE SEQUENCE [LARGE SCALE GENOMIC DNA]</scope>
    <source>
        <strain evidence="3">cv. E1</strain>
        <tissue evidence="2">Leaf</tissue>
    </source>
</reference>
<feature type="region of interest" description="Disordered" evidence="1">
    <location>
        <begin position="1"/>
        <end position="45"/>
    </location>
</feature>
<dbReference type="AlphaFoldDB" id="A0A9D3ZR89"/>
<organism evidence="2 3">
    <name type="scientific">Gossypium stocksii</name>
    <dbReference type="NCBI Taxonomy" id="47602"/>
    <lineage>
        <taxon>Eukaryota</taxon>
        <taxon>Viridiplantae</taxon>
        <taxon>Streptophyta</taxon>
        <taxon>Embryophyta</taxon>
        <taxon>Tracheophyta</taxon>
        <taxon>Spermatophyta</taxon>
        <taxon>Magnoliopsida</taxon>
        <taxon>eudicotyledons</taxon>
        <taxon>Gunneridae</taxon>
        <taxon>Pentapetalae</taxon>
        <taxon>rosids</taxon>
        <taxon>malvids</taxon>
        <taxon>Malvales</taxon>
        <taxon>Malvaceae</taxon>
        <taxon>Malvoideae</taxon>
        <taxon>Gossypium</taxon>
    </lineage>
</organism>
<evidence type="ECO:0000313" key="2">
    <source>
        <dbReference type="EMBL" id="KAH1057699.1"/>
    </source>
</evidence>
<protein>
    <submittedName>
        <fullName evidence="2">Uncharacterized protein</fullName>
    </submittedName>
</protein>
<name>A0A9D3ZR89_9ROSI</name>
<evidence type="ECO:0000256" key="1">
    <source>
        <dbReference type="SAM" id="MobiDB-lite"/>
    </source>
</evidence>
<accession>A0A9D3ZR89</accession>
<feature type="compositionally biased region" description="Low complexity" evidence="1">
    <location>
        <begin position="31"/>
        <end position="41"/>
    </location>
</feature>
<dbReference type="EMBL" id="JAIQCV010000010">
    <property type="protein sequence ID" value="KAH1057699.1"/>
    <property type="molecule type" value="Genomic_DNA"/>
</dbReference>
<sequence length="78" mass="8334">MAAITVAQRPAPCRSNAEVFDGGDRTGQQRSEASGSGASGAPEEERRTSLFILQLMMFLVKALMDLLSFSNGESKTNP</sequence>
<keyword evidence="3" id="KW-1185">Reference proteome</keyword>